<dbReference type="FunFam" id="1.20.5.190:FF:000009">
    <property type="entry name" value="Abnormal spindle-like microcephaly-associated protein homolog"/>
    <property type="match status" value="1"/>
</dbReference>
<dbReference type="InterPro" id="IPR001715">
    <property type="entry name" value="CH_dom"/>
</dbReference>
<evidence type="ECO:0000256" key="3">
    <source>
        <dbReference type="ARBA" id="ARBA00022490"/>
    </source>
</evidence>
<dbReference type="InterPro" id="IPR036872">
    <property type="entry name" value="CH_dom_sf"/>
</dbReference>
<evidence type="ECO:0000313" key="17">
    <source>
        <dbReference type="Proteomes" id="UP000314985"/>
    </source>
</evidence>
<feature type="domain" description="Calponin-homology (CH)" evidence="15">
    <location>
        <begin position="1100"/>
        <end position="1251"/>
    </location>
</feature>
<evidence type="ECO:0000256" key="5">
    <source>
        <dbReference type="ARBA" id="ARBA00022618"/>
    </source>
</evidence>
<evidence type="ECO:0000256" key="9">
    <source>
        <dbReference type="ARBA" id="ARBA00023054"/>
    </source>
</evidence>
<feature type="compositionally biased region" description="Basic and acidic residues" evidence="14">
    <location>
        <begin position="9"/>
        <end position="20"/>
    </location>
</feature>
<sequence length="3054" mass="356938">MATRRRGRGCWERSPPERRPPAGPPGPRAEEEAASPPVLSLSHFCRSPFLCFGDVRLGASRTLPLALDNPNEETADVRLSRVPAAEQGFSIWPSAFVLQPKEKVVISITWTPLKGGRVRETVTFLVNDVLKHQAILLGNAEEQKKKKRSLWDTINKKKASASSSNNKKVSNIPNINKTFSVSPKAERVRSPLQACENLAVNESCSPKDNHSLILEENTIPISPISPTFPECHGDTCLPLSARRSTAYTSLPVSENGELLKVEGALLSKDFNFNEKILTETSFDSTNNVNGQIEENSKLILTPNYSSTLNITQSQGHFLSPDSFVNNSRSANDEPELAACPSPDIFVEGNSRPMQLESKSVHEIYQTILSPDSFIKDSYGLNQDLESESFNPVLSPGQFVRGSVAYICISQQTCKLSPLANVNSQASQSPQDGRKNEVFPCIPECQLSKSPEAIFEESRAVEMKSNCYTFKKQNQPKFSAAQDISGHSHHKPIKRRPILSATVIKRKPTCARENQTETNKPKAKRCLNSEDFHSYILSGDPTLSKTKNYTNVITPPSKTTLVSRKRKSEGNTEDEKVRVTVTEDTEIQELKRIHFSPVEPKASAVKITRTVMTSTSKRISSRERVNLKRKTDAFGYRTPSSKTNRRTKAIVPVAQSTLTFIKPLKTGIPRHPMPFAAKNMFYDERWKEKQEQGFTWWLNFILTPDDFTVKTNISEVNATTLLLGVENQHKISVPRAPTKDEVSLRAYTAQCRLNRLRRAACRLFTSEKMVKAMKKLEIEIEARRLIVRKDRHLWKDVGERQKILNWLLSYNPLWLRIGLETVYGELIPLEDNSDVTGLAVFILNRLLWNPDIAAEYRHPTVPHLYRDGHEESLSKFTLKKLLLLVCFLDYAKISRLIDHDPCLFCKDAKFKASKEILLAFSRDFLGGEGDLSRHLSFLGLPVNHVQTPFDEFDFAVTNLAIDLQCGVRLVRTMELLTRNWNLSKKLRIPAISRLQKMHNVDIVFEILKSRGVQLNDELGNTILSKDIVDRHREKTLALLWKIALTFQVEISLNLDQLKEEIDFLKRTQSLKKTMFALSCRSDAVISKKKDKRHSGHFEQYSESIKLLMDWVNAVCGFYNKKVENFTVSFSDGRVLCYLIHHYHPCYVPLDAICQRTTQTVECTQTGSVVLNSSSESEESSLDLSLKAFDSENTSELYKELLENEKKNFQLVRSAVRDLGGIPAMIHHSDMSNTIPDEKVVITYLSFLCARLLDLRKETRAARLIQTTWRKYKLKKDLKHHQKRDKAARIIQSAVITFLTKRRLKKEVKAAVVIQKNWRRILAQRKLLMLKKEKLEKVQNQSASVIQRYWRRYSTRKHFLRLKYYSVILQSRIRMVLAVASYKRYLRATVTIQRHWRACLRRKQDQQRYQMLRSSALAIQSLFRRWKQRKMQLQVKAAVTLQRAFREWHGRKRAKEEKAAVVIQSWYRRHRESRKYRHIRSCIVIIQTRFRCFQAQKLRERRKKAILTLQRYHKARLKGKAERTSYLQKRAAAIRLQAAFRRMKARNLHRQIRAACVFQSYWRMRQDRLRFLNLKKNIITLQAHVRKHQQLQKYKKIKKATLIIQSHLRAYISARKVLASYQKTRSAVIVLQSAYRGMQARRTFLHILTAVIKIQAYYRAYIFRKKFRRLKHAAIKLQSFVRMKQTRKRYLHLRAAALQREERRRASCITLQASVRGYLVRKQIRLERRAAVSLQSYFRMRKVRLDYLRIYKAAVVIQNYYRAYKARVNQRKNFLQVKRAATCLQAAYRGYKVRQLIKQQSAAALTIQAAFRGYSRRMKYHCVLQSTLKIQRWYRTHKTVSDTRAQFLKTRAAAISLQSAYRGWKVRKQVRREQQAAVKIQSAFRMAKAQKEFRLFKKAACTIQKHLRAWAAGRRQRAEYTALRRAAVTLQSTWRGRVARRQMQKQHACAVIIQSCYRAYVQRRRWESMKRAACLIQMYYRAYSTARKQHRLYLKIRAAVVTLQSAYRGLRVRRDIKEQHKAATTIQSRYRAHQTQKQYATYRASAVLIQRWYRDTKIANCQRKEYLTLKKAAVTVQAVYRGVKVRRQVRLMHRAASLIKAIFKMQQARRRYHQMRTAAIVIQRRYRAYHQGKTQRARYLTTLKAVSILQASFRGACVRQSLRKMQTAATLIQAHYRRYRQQTHFNTLKKATKMVQQKYRAVRERNVQLQRYTRLRHSVIRLQAAFRGMRARRQLKVRHAAAALIQRRFRTLMMRRRFLSLRRTAVWIQRKYRANVCAKHHLQQFRRLQKAAIKIQSWYRGWMVRKKMQEMQRAATLIQATYRMHRTQVTFQTWKHASVLIQQRYRARRAAKLQREHYVRLRHSAVVIQAAHKGMKARQLFRAKLRAAVIIQSTYRMYRQYCFYRKLQWATKVIQERYRARKKKALAHKALKKAATCVQADFQDLAERRQIQEQQHLAATTHYLHFRAKVVFVQRRYRALAAVRTQAVICIQSYYRGFRVRKDIHRLHAAAMLIQSFYRIAVVVIQNYYRSYIRVKMERKKILATQKSIQTIQATFIGMNVRQKFKSMPEATMVASGTQPASCCYRTETPYEAGPLQEAEFHSQRKAAVTIQKKCAAVRIQAFLRMAVCRRRFAQQKRAAITLQRYFRTRQTRKQFLLCREAAVVSQNHQRAFLSAKHQREVYLQIRSSVVFIQARMKGLIQKRKFQKMKASTIKIQVFIIHLNIKFLWFRARLQQKRLLQKYHRVITIQHEAQEQISQQNRAASVIQRAVRHFLLRKKQEKLNNRITKIQALWRGYSWRKRNDCAKIKAIRQRLHCANREIREENKLYQRTALALRGLLTYKYLSAILEALKHLEVVTRLSSLCCENMAQSGAIAKIFVLIRSCNRSVPCMEVIGYAVQVLLNVAKYEKTTPAVYDVENSVDTLLELLHMYQEKPGDKVADKTRSIFTKTCCLLAVLLKTTNRASDVRSRSKAVDRIYNLYKLTAHKHKVNTERILCKQRKNSSLSLACIPETPVRTRMVSRLKPDWVLRNDNVEEILTPLRALQMVMDTLGLPY</sequence>
<keyword evidence="8" id="KW-0112">Calmodulin-binding</keyword>
<evidence type="ECO:0000256" key="4">
    <source>
        <dbReference type="ARBA" id="ARBA00022553"/>
    </source>
</evidence>
<dbReference type="GO" id="GO:0005874">
    <property type="term" value="C:microtubule"/>
    <property type="evidence" value="ECO:0007669"/>
    <property type="project" value="UniProtKB-ARBA"/>
</dbReference>
<dbReference type="GO" id="GO:0005634">
    <property type="term" value="C:nucleus"/>
    <property type="evidence" value="ECO:0007669"/>
    <property type="project" value="UniProtKB-SubCell"/>
</dbReference>
<keyword evidence="6" id="KW-0677">Repeat</keyword>
<dbReference type="FunFam" id="1.20.5.190:FF:000059">
    <property type="entry name" value="Abnormal spindle-like microcephaly-associated protein homolog"/>
    <property type="match status" value="1"/>
</dbReference>
<dbReference type="Proteomes" id="UP000314985">
    <property type="component" value="Chromosome 10"/>
</dbReference>
<comment type="subcellular location">
    <subcellularLocation>
        <location evidence="2">Cytoplasm</location>
        <location evidence="2">Cytoskeleton</location>
        <location evidence="2">Spindle</location>
    </subcellularLocation>
    <subcellularLocation>
        <location evidence="1">Nucleus</location>
    </subcellularLocation>
</comment>
<reference evidence="16 17" key="1">
    <citation type="submission" date="2017-08" db="EMBL/GenBank/DDBJ databases">
        <title>USMARCv1.0.</title>
        <authorList>
            <person name="Hannum G.I."/>
            <person name="Koren S."/>
            <person name="Schroeder S.G."/>
            <person name="Chin S.C."/>
            <person name="Nonneman D.J."/>
            <person name="Becker S.A."/>
            <person name="Rosen B.D."/>
            <person name="Bickhart D.M."/>
            <person name="Putnam N.H."/>
            <person name="Green R.E."/>
            <person name="Tuggle C.K."/>
            <person name="Liu H."/>
            <person name="Rohrer G.A."/>
            <person name="Warr A."/>
            <person name="Hall R."/>
            <person name="Kim K."/>
            <person name="Hume D.A."/>
            <person name="Talbot R."/>
            <person name="Chow W."/>
            <person name="Howe K."/>
            <person name="Schwartz A.S."/>
            <person name="Watson M."/>
            <person name="Archibald A.L."/>
            <person name="Phillippy A.M."/>
            <person name="Smith T.P.L."/>
        </authorList>
    </citation>
    <scope>NUCLEOTIDE SEQUENCE [LARGE SCALE GENOMIC DNA]</scope>
</reference>
<keyword evidence="11" id="KW-0131">Cell cycle</keyword>
<evidence type="ECO:0000256" key="12">
    <source>
        <dbReference type="ARBA" id="ARBA00059155"/>
    </source>
</evidence>
<dbReference type="CDD" id="cd23766">
    <property type="entry name" value="IQCG"/>
    <property type="match status" value="1"/>
</dbReference>
<dbReference type="Gene3D" id="1.10.418.10">
    <property type="entry name" value="Calponin-like domain"/>
    <property type="match status" value="2"/>
</dbReference>
<keyword evidence="5" id="KW-0132">Cell division</keyword>
<dbReference type="PANTHER" id="PTHR22706:SF1">
    <property type="entry name" value="ASSEMBLY FACTOR FOR SPINDLE MICROTUBULES"/>
    <property type="match status" value="1"/>
</dbReference>
<evidence type="ECO:0000256" key="7">
    <source>
        <dbReference type="ARBA" id="ARBA00022776"/>
    </source>
</evidence>
<dbReference type="GO" id="GO:0051301">
    <property type="term" value="P:cell division"/>
    <property type="evidence" value="ECO:0007669"/>
    <property type="project" value="UniProtKB-KW"/>
</dbReference>
<evidence type="ECO:0000256" key="6">
    <source>
        <dbReference type="ARBA" id="ARBA00022737"/>
    </source>
</evidence>
<dbReference type="PROSITE" id="PS50021">
    <property type="entry name" value="CH"/>
    <property type="match status" value="2"/>
</dbReference>
<dbReference type="InterPro" id="IPR027417">
    <property type="entry name" value="P-loop_NTPase"/>
</dbReference>
<dbReference type="PANTHER" id="PTHR22706">
    <property type="entry name" value="ASSEMBLY FACTOR FOR SPINDLE MICROTUBULES"/>
    <property type="match status" value="1"/>
</dbReference>
<dbReference type="GO" id="GO:0005516">
    <property type="term" value="F:calmodulin binding"/>
    <property type="evidence" value="ECO:0007669"/>
    <property type="project" value="UniProtKB-KW"/>
</dbReference>
<keyword evidence="7" id="KW-0498">Mitosis</keyword>
<accession>A0A4X1STK0</accession>
<dbReference type="CDD" id="cd21223">
    <property type="entry name" value="CH_ASPM_rpt1"/>
    <property type="match status" value="1"/>
</dbReference>
<dbReference type="Gene3D" id="1.20.5.190">
    <property type="match status" value="23"/>
</dbReference>
<dbReference type="SMART" id="SM00015">
    <property type="entry name" value="IQ"/>
    <property type="match status" value="51"/>
</dbReference>
<dbReference type="FunFam" id="1.20.5.190:FF:000010">
    <property type="entry name" value="Abnormal spindle-like microcephaly-associated protein homolog"/>
    <property type="match status" value="1"/>
</dbReference>
<keyword evidence="10" id="KW-0539">Nucleus</keyword>
<dbReference type="FunFam" id="1.10.418.10:FF:000051">
    <property type="entry name" value="Abnormal spindle-like microcephaly-associated protein homolog"/>
    <property type="match status" value="1"/>
</dbReference>
<protein>
    <recommendedName>
        <fullName evidence="13">Abnormal spindle-like microcephaly-associated protein homolog</fullName>
    </recommendedName>
</protein>
<feature type="domain" description="Calponin-homology (CH)" evidence="15">
    <location>
        <begin position="910"/>
        <end position="1046"/>
    </location>
</feature>
<keyword evidence="9" id="KW-0175">Coiled coil</keyword>
<dbReference type="Pfam" id="PF15780">
    <property type="entry name" value="ASH"/>
    <property type="match status" value="1"/>
</dbReference>
<dbReference type="FunFam" id="1.20.5.190:FF:000052">
    <property type="entry name" value="Abnormal spindle-like microcephaly-associated protein"/>
    <property type="match status" value="1"/>
</dbReference>
<evidence type="ECO:0000256" key="11">
    <source>
        <dbReference type="ARBA" id="ARBA00023306"/>
    </source>
</evidence>
<reference evidence="16" key="2">
    <citation type="submission" date="2025-08" db="UniProtKB">
        <authorList>
            <consortium name="Ensembl"/>
        </authorList>
    </citation>
    <scope>IDENTIFICATION</scope>
</reference>
<dbReference type="Pfam" id="PF00612">
    <property type="entry name" value="IQ"/>
    <property type="match status" value="30"/>
</dbReference>
<dbReference type="GO" id="GO:0007051">
    <property type="term" value="P:spindle organization"/>
    <property type="evidence" value="ECO:0007669"/>
    <property type="project" value="UniProtKB-ARBA"/>
</dbReference>
<dbReference type="Gene3D" id="2.60.40.10">
    <property type="entry name" value="Immunoglobulins"/>
    <property type="match status" value="1"/>
</dbReference>
<dbReference type="PROSITE" id="PS50096">
    <property type="entry name" value="IQ"/>
    <property type="match status" value="34"/>
</dbReference>
<dbReference type="SMART" id="SM00033">
    <property type="entry name" value="CH"/>
    <property type="match status" value="1"/>
</dbReference>
<dbReference type="FunFam" id="2.60.40.10:FF:001429">
    <property type="entry name" value="Abnormal spindle-like microcephaly-associated protein homolog"/>
    <property type="match status" value="1"/>
</dbReference>
<evidence type="ECO:0000259" key="15">
    <source>
        <dbReference type="PROSITE" id="PS50021"/>
    </source>
</evidence>
<name>A0A4X1STK0_PIG</name>
<dbReference type="CDD" id="cd21224">
    <property type="entry name" value="CH_ASPM_rpt2"/>
    <property type="match status" value="1"/>
</dbReference>
<dbReference type="SUPFAM" id="SSF47576">
    <property type="entry name" value="Calponin-homology domain, CH-domain"/>
    <property type="match status" value="1"/>
</dbReference>
<dbReference type="CDD" id="cd23767">
    <property type="entry name" value="IQCD"/>
    <property type="match status" value="1"/>
</dbReference>
<evidence type="ECO:0000256" key="2">
    <source>
        <dbReference type="ARBA" id="ARBA00004186"/>
    </source>
</evidence>
<evidence type="ECO:0000313" key="16">
    <source>
        <dbReference type="Ensembl" id="ENSSSCP00070006221.1"/>
    </source>
</evidence>
<dbReference type="InterPro" id="IPR013783">
    <property type="entry name" value="Ig-like_fold"/>
</dbReference>
<dbReference type="FunFam" id="1.20.5.190:FF:000016">
    <property type="entry name" value="Abnormal spindle-like microcephaly-associated protein homolog"/>
    <property type="match status" value="1"/>
</dbReference>
<evidence type="ECO:0000256" key="10">
    <source>
        <dbReference type="ARBA" id="ARBA00023242"/>
    </source>
</evidence>
<comment type="function">
    <text evidence="12">Probable role in mitotic spindle regulation and coordination of mitotic processes. May have a preferential role in regulating neurogenesis.</text>
</comment>
<evidence type="ECO:0000256" key="8">
    <source>
        <dbReference type="ARBA" id="ARBA00022860"/>
    </source>
</evidence>
<keyword evidence="4" id="KW-0597">Phosphoprotein</keyword>
<dbReference type="Ensembl" id="ENSSSCT00070007577.1">
    <property type="protein sequence ID" value="ENSSSCP00070006221.1"/>
    <property type="gene ID" value="ENSSSCG00070003477.1"/>
</dbReference>
<dbReference type="InterPro" id="IPR031549">
    <property type="entry name" value="ASH"/>
</dbReference>
<proteinExistence type="predicted"/>
<feature type="region of interest" description="Disordered" evidence="14">
    <location>
        <begin position="1"/>
        <end position="34"/>
    </location>
</feature>
<evidence type="ECO:0000256" key="14">
    <source>
        <dbReference type="SAM" id="MobiDB-lite"/>
    </source>
</evidence>
<evidence type="ECO:0000256" key="1">
    <source>
        <dbReference type="ARBA" id="ARBA00004123"/>
    </source>
</evidence>
<dbReference type="SUPFAM" id="SSF52540">
    <property type="entry name" value="P-loop containing nucleoside triphosphate hydrolases"/>
    <property type="match status" value="12"/>
</dbReference>
<dbReference type="InterPro" id="IPR051185">
    <property type="entry name" value="ASPM"/>
</dbReference>
<evidence type="ECO:0000256" key="13">
    <source>
        <dbReference type="ARBA" id="ARBA00070566"/>
    </source>
</evidence>
<dbReference type="InterPro" id="IPR000048">
    <property type="entry name" value="IQ_motif_EF-hand-BS"/>
</dbReference>
<dbReference type="FunFam" id="1.20.5.190:FF:000008">
    <property type="entry name" value="Abnormal spindle-like microcephaly-associated protein homolog"/>
    <property type="match status" value="6"/>
</dbReference>
<dbReference type="Pfam" id="PF00307">
    <property type="entry name" value="CH"/>
    <property type="match status" value="1"/>
</dbReference>
<dbReference type="GO" id="GO:0097431">
    <property type="term" value="C:mitotic spindle pole"/>
    <property type="evidence" value="ECO:0007669"/>
    <property type="project" value="UniProtKB-ARBA"/>
</dbReference>
<organism evidence="16 17">
    <name type="scientific">Sus scrofa</name>
    <name type="common">Pig</name>
    <dbReference type="NCBI Taxonomy" id="9823"/>
    <lineage>
        <taxon>Eukaryota</taxon>
        <taxon>Metazoa</taxon>
        <taxon>Chordata</taxon>
        <taxon>Craniata</taxon>
        <taxon>Vertebrata</taxon>
        <taxon>Euteleostomi</taxon>
        <taxon>Mammalia</taxon>
        <taxon>Eutheria</taxon>
        <taxon>Laurasiatheria</taxon>
        <taxon>Artiodactyla</taxon>
        <taxon>Suina</taxon>
        <taxon>Suidae</taxon>
        <taxon>Sus</taxon>
    </lineage>
</organism>
<keyword evidence="3" id="KW-0963">Cytoplasm</keyword>